<gene>
    <name evidence="8" type="ORF">BKP35_15090</name>
</gene>
<dbReference type="GO" id="GO:0008360">
    <property type="term" value="P:regulation of cell shape"/>
    <property type="evidence" value="ECO:0007669"/>
    <property type="project" value="UniProtKB-KW"/>
</dbReference>
<reference evidence="8 9" key="1">
    <citation type="submission" date="2016-10" db="EMBL/GenBank/DDBJ databases">
        <title>Draft genome sequences of four alkaliphilic bacteria belonging to the Anaerobacillus genus.</title>
        <authorList>
            <person name="Bassil N.M."/>
            <person name="Lloyd J.R."/>
        </authorList>
    </citation>
    <scope>NUCLEOTIDE SEQUENCE [LARGE SCALE GENOMIC DNA]</scope>
    <source>
        <strain evidence="8 9">DSM 15340</strain>
    </source>
</reference>
<evidence type="ECO:0000256" key="6">
    <source>
        <dbReference type="ARBA" id="ARBA00023136"/>
    </source>
</evidence>
<evidence type="ECO:0000313" key="8">
    <source>
        <dbReference type="EMBL" id="OIJ09807.1"/>
    </source>
</evidence>
<dbReference type="GO" id="GO:0005886">
    <property type="term" value="C:plasma membrane"/>
    <property type="evidence" value="ECO:0007669"/>
    <property type="project" value="UniProtKB-SubCell"/>
</dbReference>
<dbReference type="GO" id="GO:0015648">
    <property type="term" value="F:lipid-linked peptidoglycan transporter activity"/>
    <property type="evidence" value="ECO:0007669"/>
    <property type="project" value="TreeGrafter"/>
</dbReference>
<dbReference type="RefSeq" id="WP_071314195.1">
    <property type="nucleotide sequence ID" value="NZ_MLQQ01000042.1"/>
</dbReference>
<dbReference type="PROSITE" id="PS00428">
    <property type="entry name" value="FTSW_RODA_SPOVE"/>
    <property type="match status" value="1"/>
</dbReference>
<dbReference type="InterPro" id="IPR001182">
    <property type="entry name" value="FtsW/RodA"/>
</dbReference>
<dbReference type="PANTHER" id="PTHR30474:SF13">
    <property type="entry name" value="STAGE V SPORULATION PROTEIN E"/>
    <property type="match status" value="1"/>
</dbReference>
<feature type="transmembrane region" description="Helical" evidence="7">
    <location>
        <begin position="169"/>
        <end position="186"/>
    </location>
</feature>
<sequence length="371" mass="40190">MRCSTLPKSKTTPDFIIIITTLTLLAIGMIMVYSASAVWATYKFDDAFFFAKRQLFFAGLGVVAMFIIMNVDYWTWRKHAKLLVVICFILLVVVLIPGVGLVRGGAQSWLGVGAFSIQPSEFMKFAMIAFLAKYLSENQKKITKFKQGLLPSLSLVLLAFGLIMLQPDLGTGAVMVGTCVVMIYVSGAKLSHFVGLGMIGLAGFAALIISAPYRIKRITSFLDPWSDPLGSGFQIIQSLYAIGPGGLMGLGLGESRQKFFYLPEPQTDFIFAILSEELGFIGGTFVILLFSILLWRGIRVALGAPDLFGSLFAVGIIGVIAIQVMINIGVVIGLMPVTGITLPFLSYGGSSLTLMLVAVGVLLNISRYARY</sequence>
<feature type="transmembrane region" description="Helical" evidence="7">
    <location>
        <begin position="55"/>
        <end position="75"/>
    </location>
</feature>
<evidence type="ECO:0000256" key="3">
    <source>
        <dbReference type="ARBA" id="ARBA00022692"/>
    </source>
</evidence>
<feature type="transmembrane region" description="Helical" evidence="7">
    <location>
        <begin position="82"/>
        <end position="102"/>
    </location>
</feature>
<keyword evidence="2" id="KW-1003">Cell membrane</keyword>
<evidence type="ECO:0000256" key="7">
    <source>
        <dbReference type="SAM" id="Phobius"/>
    </source>
</evidence>
<keyword evidence="5 7" id="KW-1133">Transmembrane helix</keyword>
<proteinExistence type="predicted"/>
<dbReference type="Proteomes" id="UP000180098">
    <property type="component" value="Unassembled WGS sequence"/>
</dbReference>
<dbReference type="InterPro" id="IPR018365">
    <property type="entry name" value="Cell_cycle_FtsW-rel_CS"/>
</dbReference>
<comment type="subcellular location">
    <subcellularLocation>
        <location evidence="1">Cell membrane</location>
        <topology evidence="1">Multi-pass membrane protein</topology>
    </subcellularLocation>
</comment>
<dbReference type="EMBL" id="MLQQ01000042">
    <property type="protein sequence ID" value="OIJ09807.1"/>
    <property type="molecule type" value="Genomic_DNA"/>
</dbReference>
<evidence type="ECO:0000256" key="1">
    <source>
        <dbReference type="ARBA" id="ARBA00004651"/>
    </source>
</evidence>
<keyword evidence="3 7" id="KW-0812">Transmembrane</keyword>
<dbReference type="GO" id="GO:0032153">
    <property type="term" value="C:cell division site"/>
    <property type="evidence" value="ECO:0007669"/>
    <property type="project" value="TreeGrafter"/>
</dbReference>
<dbReference type="PANTHER" id="PTHR30474">
    <property type="entry name" value="CELL CYCLE PROTEIN"/>
    <property type="match status" value="1"/>
</dbReference>
<feature type="transmembrane region" description="Helical" evidence="7">
    <location>
        <begin position="193"/>
        <end position="215"/>
    </location>
</feature>
<accession>A0A1S2LDJ3</accession>
<feature type="transmembrane region" description="Helical" evidence="7">
    <location>
        <begin position="147"/>
        <end position="163"/>
    </location>
</feature>
<feature type="transmembrane region" description="Helical" evidence="7">
    <location>
        <begin position="344"/>
        <end position="365"/>
    </location>
</feature>
<feature type="transmembrane region" description="Helical" evidence="7">
    <location>
        <begin position="269"/>
        <end position="295"/>
    </location>
</feature>
<dbReference type="GO" id="GO:0009252">
    <property type="term" value="P:peptidoglycan biosynthetic process"/>
    <property type="evidence" value="ECO:0007669"/>
    <property type="project" value="InterPro"/>
</dbReference>
<dbReference type="NCBIfam" id="TIGR02615">
    <property type="entry name" value="spoVE"/>
    <property type="match status" value="1"/>
</dbReference>
<dbReference type="InterPro" id="IPR013437">
    <property type="entry name" value="FtsW"/>
</dbReference>
<keyword evidence="4" id="KW-0133">Cell shape</keyword>
<name>A0A1S2LDJ3_9BACI</name>
<feature type="transmembrane region" description="Helical" evidence="7">
    <location>
        <begin position="12"/>
        <end position="35"/>
    </location>
</feature>
<evidence type="ECO:0000313" key="9">
    <source>
        <dbReference type="Proteomes" id="UP000180098"/>
    </source>
</evidence>
<dbReference type="Pfam" id="PF01098">
    <property type="entry name" value="FTSW_RODA_SPOVE"/>
    <property type="match status" value="1"/>
</dbReference>
<keyword evidence="6 7" id="KW-0472">Membrane</keyword>
<evidence type="ECO:0000256" key="2">
    <source>
        <dbReference type="ARBA" id="ARBA00022475"/>
    </source>
</evidence>
<comment type="caution">
    <text evidence="8">The sequence shown here is derived from an EMBL/GenBank/DDBJ whole genome shotgun (WGS) entry which is preliminary data.</text>
</comment>
<organism evidence="8 9">
    <name type="scientific">Anaerobacillus arseniciselenatis</name>
    <dbReference type="NCBI Taxonomy" id="85682"/>
    <lineage>
        <taxon>Bacteria</taxon>
        <taxon>Bacillati</taxon>
        <taxon>Bacillota</taxon>
        <taxon>Bacilli</taxon>
        <taxon>Bacillales</taxon>
        <taxon>Bacillaceae</taxon>
        <taxon>Anaerobacillus</taxon>
    </lineage>
</organism>
<dbReference type="GO" id="GO:0051301">
    <property type="term" value="P:cell division"/>
    <property type="evidence" value="ECO:0007669"/>
    <property type="project" value="InterPro"/>
</dbReference>
<dbReference type="AlphaFoldDB" id="A0A1S2LDJ3"/>
<dbReference type="NCBIfam" id="TIGR02614">
    <property type="entry name" value="ftsW"/>
    <property type="match status" value="1"/>
</dbReference>
<keyword evidence="9" id="KW-1185">Reference proteome</keyword>
<dbReference type="InterPro" id="IPR013438">
    <property type="entry name" value="SpoVE"/>
</dbReference>
<evidence type="ECO:0000256" key="4">
    <source>
        <dbReference type="ARBA" id="ARBA00022960"/>
    </source>
</evidence>
<protein>
    <submittedName>
        <fullName evidence="8">Stage V sporulation protein E</fullName>
    </submittedName>
</protein>
<feature type="transmembrane region" description="Helical" evidence="7">
    <location>
        <begin position="307"/>
        <end position="332"/>
    </location>
</feature>
<feature type="transmembrane region" description="Helical" evidence="7">
    <location>
        <begin position="108"/>
        <end position="135"/>
    </location>
</feature>
<evidence type="ECO:0000256" key="5">
    <source>
        <dbReference type="ARBA" id="ARBA00022989"/>
    </source>
</evidence>